<protein>
    <submittedName>
        <fullName evidence="2">Uncharacterized protein</fullName>
    </submittedName>
</protein>
<sequence length="98" mass="11264">MYMCLSAGQPELVIIKKAAARNGGCFGVVTEKAYLLQYYFSKFLNVLIVIGRDLTLYHAAIRGKINTFSLILHFILTYAQISRLFFWQKRRCQTFCSA</sequence>
<organism evidence="2 3">
    <name type="scientific">Paenibacillus xerothermodurans</name>
    <dbReference type="NCBI Taxonomy" id="1977292"/>
    <lineage>
        <taxon>Bacteria</taxon>
        <taxon>Bacillati</taxon>
        <taxon>Bacillota</taxon>
        <taxon>Bacilli</taxon>
        <taxon>Bacillales</taxon>
        <taxon>Paenibacillaceae</taxon>
        <taxon>Paenibacillus</taxon>
    </lineage>
</organism>
<evidence type="ECO:0000256" key="1">
    <source>
        <dbReference type="SAM" id="Phobius"/>
    </source>
</evidence>
<evidence type="ECO:0000313" key="2">
    <source>
        <dbReference type="EMBL" id="PZE20884.1"/>
    </source>
</evidence>
<comment type="caution">
    <text evidence="2">The sequence shown here is derived from an EMBL/GenBank/DDBJ whole genome shotgun (WGS) entry which is preliminary data.</text>
</comment>
<dbReference type="EMBL" id="NHRJ02000004">
    <property type="protein sequence ID" value="PZE20884.1"/>
    <property type="molecule type" value="Genomic_DNA"/>
</dbReference>
<dbReference type="AlphaFoldDB" id="A0A2W1NAD1"/>
<gene>
    <name evidence="2" type="ORF">CBW46_009290</name>
</gene>
<evidence type="ECO:0000313" key="3">
    <source>
        <dbReference type="Proteomes" id="UP000214746"/>
    </source>
</evidence>
<proteinExistence type="predicted"/>
<dbReference type="Proteomes" id="UP000214746">
    <property type="component" value="Unassembled WGS sequence"/>
</dbReference>
<keyword evidence="1" id="KW-1133">Transmembrane helix</keyword>
<keyword evidence="3" id="KW-1185">Reference proteome</keyword>
<reference evidence="2" key="1">
    <citation type="submission" date="2018-06" db="EMBL/GenBank/DDBJ databases">
        <title>Paenibacillus xerothermodurans sp. nov. an extremely dry heat resistant spore forming bacterium isolated from the soil of Cape Canaveral, Florida.</title>
        <authorList>
            <person name="Seuylemezian A."/>
            <person name="Kaur N."/>
            <person name="Patil P."/>
            <person name="Patil P."/>
            <person name="Mayilraj S."/>
            <person name="Vaishampayan P."/>
        </authorList>
    </citation>
    <scope>NUCLEOTIDE SEQUENCE [LARGE SCALE GENOMIC DNA]</scope>
    <source>
        <strain evidence="2">ATCC 27380</strain>
    </source>
</reference>
<feature type="transmembrane region" description="Helical" evidence="1">
    <location>
        <begin position="67"/>
        <end position="86"/>
    </location>
</feature>
<keyword evidence="1" id="KW-0472">Membrane</keyword>
<accession>A0A2W1NAD1</accession>
<name>A0A2W1NAD1_PAEXE</name>
<keyword evidence="1" id="KW-0812">Transmembrane</keyword>